<gene>
    <name evidence="5" type="primary">prmB</name>
    <name evidence="5" type="ORF">GM160_03660</name>
</gene>
<keyword evidence="5" id="KW-0687">Ribonucleoprotein</keyword>
<evidence type="ECO:0000313" key="5">
    <source>
        <dbReference type="EMBL" id="QGT78062.1"/>
    </source>
</evidence>
<dbReference type="InterPro" id="IPR017127">
    <property type="entry name" value="Ribosome_uL3_MTase"/>
</dbReference>
<protein>
    <submittedName>
        <fullName evidence="5">50S ribosomal protein L3 N(5)-glutamine methyltransferase</fullName>
        <ecNumber evidence="5">2.1.1.298</ecNumber>
    </submittedName>
</protein>
<dbReference type="EC" id="2.1.1.298" evidence="5"/>
<evidence type="ECO:0000256" key="3">
    <source>
        <dbReference type="ARBA" id="ARBA00022691"/>
    </source>
</evidence>
<dbReference type="CDD" id="cd02440">
    <property type="entry name" value="AdoMet_MTases"/>
    <property type="match status" value="1"/>
</dbReference>
<dbReference type="PIRSF" id="PIRSF037167">
    <property type="entry name" value="Mtase_YfcB_prd"/>
    <property type="match status" value="1"/>
</dbReference>
<dbReference type="NCBIfam" id="TIGR00536">
    <property type="entry name" value="hemK_fam"/>
    <property type="match status" value="1"/>
</dbReference>
<dbReference type="PROSITE" id="PS00092">
    <property type="entry name" value="N6_MTASE"/>
    <property type="match status" value="1"/>
</dbReference>
<evidence type="ECO:0000313" key="6">
    <source>
        <dbReference type="Proteomes" id="UP000427716"/>
    </source>
</evidence>
<dbReference type="NCBIfam" id="TIGR03533">
    <property type="entry name" value="L3_gln_methyl"/>
    <property type="match status" value="1"/>
</dbReference>
<dbReference type="AlphaFoldDB" id="A0A6I6D9B0"/>
<dbReference type="PANTHER" id="PTHR47806:SF1">
    <property type="entry name" value="RIBOSOMAL PROTEIN UL3 GLUTAMINE METHYLTRANSFERASE"/>
    <property type="match status" value="1"/>
</dbReference>
<dbReference type="KEGG" id="ghl:GM160_03660"/>
<dbReference type="Proteomes" id="UP000427716">
    <property type="component" value="Chromosome"/>
</dbReference>
<keyword evidence="1 5" id="KW-0489">Methyltransferase</keyword>
<evidence type="ECO:0000259" key="4">
    <source>
        <dbReference type="Pfam" id="PF05175"/>
    </source>
</evidence>
<sequence length="325" mass="36456">MSHRMSHAHAPSDAPEALGNHDHLETILDFVRWAASRMDEHGVFLGHGTHSYLDESAWLVLEGLRLPPDLGHDWWQARLTSEERSAVVELIRRRCLDHTPTAYLLNRAWFLGRPYYVDERVLIPRSPFGDLIRDDFKGLLTRNPAPQRLLDIGTGSGCIAIALAEHFPQADVVGSDIDFGALAVASHNVADYQLADRVELIQSDGFDQLLDADDKPLVFDLIVSNPPYVDPDEAEDLPDEYHHEPAGALFAPDQGLALVERLLDQAADHLSPGGWIFIEMGNGRHWFDQRWPGHHGLWVDLSPAPSSIVAFKREQLGQWRGEETT</sequence>
<dbReference type="InterPro" id="IPR007848">
    <property type="entry name" value="Small_mtfrase_dom"/>
</dbReference>
<organism evidence="5 6">
    <name type="scientific">Guyparkeria halophila</name>
    <dbReference type="NCBI Taxonomy" id="47960"/>
    <lineage>
        <taxon>Bacteria</taxon>
        <taxon>Pseudomonadati</taxon>
        <taxon>Pseudomonadota</taxon>
        <taxon>Gammaproteobacteria</taxon>
        <taxon>Chromatiales</taxon>
        <taxon>Thioalkalibacteraceae</taxon>
        <taxon>Guyparkeria</taxon>
    </lineage>
</organism>
<evidence type="ECO:0000256" key="2">
    <source>
        <dbReference type="ARBA" id="ARBA00022679"/>
    </source>
</evidence>
<keyword evidence="6" id="KW-1185">Reference proteome</keyword>
<evidence type="ECO:0000256" key="1">
    <source>
        <dbReference type="ARBA" id="ARBA00022603"/>
    </source>
</evidence>
<dbReference type="InterPro" id="IPR002052">
    <property type="entry name" value="DNA_methylase_N6_adenine_CS"/>
</dbReference>
<dbReference type="Pfam" id="PF05175">
    <property type="entry name" value="MTS"/>
    <property type="match status" value="1"/>
</dbReference>
<reference evidence="5 6" key="1">
    <citation type="submission" date="2019-11" db="EMBL/GenBank/DDBJ databases">
        <authorList>
            <person name="Zhang J."/>
            <person name="Sun C."/>
        </authorList>
    </citation>
    <scope>NUCLEOTIDE SEQUENCE [LARGE SCALE GENOMIC DNA]</scope>
    <source>
        <strain evidence="6">sp2</strain>
    </source>
</reference>
<dbReference type="InterPro" id="IPR029063">
    <property type="entry name" value="SAM-dependent_MTases_sf"/>
</dbReference>
<proteinExistence type="predicted"/>
<keyword evidence="3" id="KW-0949">S-adenosyl-L-methionine</keyword>
<name>A0A6I6D9B0_9GAMM</name>
<dbReference type="GO" id="GO:0005840">
    <property type="term" value="C:ribosome"/>
    <property type="evidence" value="ECO:0007669"/>
    <property type="project" value="UniProtKB-KW"/>
</dbReference>
<dbReference type="GO" id="GO:0005829">
    <property type="term" value="C:cytosol"/>
    <property type="evidence" value="ECO:0007669"/>
    <property type="project" value="TreeGrafter"/>
</dbReference>
<dbReference type="GO" id="GO:0003676">
    <property type="term" value="F:nucleic acid binding"/>
    <property type="evidence" value="ECO:0007669"/>
    <property type="project" value="InterPro"/>
</dbReference>
<dbReference type="GO" id="GO:0036009">
    <property type="term" value="F:protein-glutamine N-methyltransferase activity"/>
    <property type="evidence" value="ECO:0007669"/>
    <property type="project" value="InterPro"/>
</dbReference>
<keyword evidence="2 5" id="KW-0808">Transferase</keyword>
<dbReference type="PANTHER" id="PTHR47806">
    <property type="entry name" value="50S RIBOSOMAL PROTEIN L3 GLUTAMINE METHYLTRANSFERASE"/>
    <property type="match status" value="1"/>
</dbReference>
<keyword evidence="5" id="KW-0689">Ribosomal protein</keyword>
<dbReference type="Gene3D" id="3.40.50.150">
    <property type="entry name" value="Vaccinia Virus protein VP39"/>
    <property type="match status" value="1"/>
</dbReference>
<dbReference type="SUPFAM" id="SSF53335">
    <property type="entry name" value="S-adenosyl-L-methionine-dependent methyltransferases"/>
    <property type="match status" value="1"/>
</dbReference>
<feature type="domain" description="Methyltransferase small" evidence="4">
    <location>
        <begin position="145"/>
        <end position="233"/>
    </location>
</feature>
<dbReference type="EMBL" id="CP046415">
    <property type="protein sequence ID" value="QGT78062.1"/>
    <property type="molecule type" value="Genomic_DNA"/>
</dbReference>
<dbReference type="InterPro" id="IPR004556">
    <property type="entry name" value="HemK-like"/>
</dbReference>
<dbReference type="GO" id="GO:0032259">
    <property type="term" value="P:methylation"/>
    <property type="evidence" value="ECO:0007669"/>
    <property type="project" value="UniProtKB-KW"/>
</dbReference>
<accession>A0A6I6D9B0</accession>